<keyword evidence="2" id="KW-1133">Transmembrane helix</keyword>
<proteinExistence type="predicted"/>
<keyword evidence="2" id="KW-0812">Transmembrane</keyword>
<protein>
    <submittedName>
        <fullName evidence="3">Uncharacterized protein</fullName>
    </submittedName>
</protein>
<gene>
    <name evidence="3" type="ORF">ENM11_06225</name>
</gene>
<feature type="coiled-coil region" evidence="1">
    <location>
        <begin position="1"/>
        <end position="28"/>
    </location>
</feature>
<feature type="transmembrane region" description="Helical" evidence="2">
    <location>
        <begin position="37"/>
        <end position="56"/>
    </location>
</feature>
<evidence type="ECO:0000256" key="2">
    <source>
        <dbReference type="SAM" id="Phobius"/>
    </source>
</evidence>
<keyword evidence="1" id="KW-0175">Coiled coil</keyword>
<dbReference type="AlphaFoldDB" id="A0A7C5QAD2"/>
<dbReference type="EMBL" id="DRWN01000051">
    <property type="protein sequence ID" value="HHK68730.1"/>
    <property type="molecule type" value="Genomic_DNA"/>
</dbReference>
<evidence type="ECO:0000256" key="1">
    <source>
        <dbReference type="SAM" id="Coils"/>
    </source>
</evidence>
<reference evidence="3" key="1">
    <citation type="journal article" date="2020" name="mSystems">
        <title>Genome- and Community-Level Interaction Insights into Carbon Utilization and Element Cycling Functions of Hydrothermarchaeota in Hydrothermal Sediment.</title>
        <authorList>
            <person name="Zhou Z."/>
            <person name="Liu Y."/>
            <person name="Xu W."/>
            <person name="Pan J."/>
            <person name="Luo Z.H."/>
            <person name="Li M."/>
        </authorList>
    </citation>
    <scope>NUCLEOTIDE SEQUENCE [LARGE SCALE GENOMIC DNA]</scope>
    <source>
        <strain evidence="3">SpSt-1056</strain>
    </source>
</reference>
<sequence>MSKTTGELQQAQSENKKLAEQLTQEVSKTASMEQQRLILIAAAVVAAAAGAVAAVLGRRGSGLPPSHPP</sequence>
<keyword evidence="2" id="KW-0472">Membrane</keyword>
<evidence type="ECO:0000313" key="3">
    <source>
        <dbReference type="EMBL" id="HHK68730.1"/>
    </source>
</evidence>
<comment type="caution">
    <text evidence="3">The sequence shown here is derived from an EMBL/GenBank/DDBJ whole genome shotgun (WGS) entry which is preliminary data.</text>
</comment>
<organism evidence="3">
    <name type="scientific">Caldiarchaeum subterraneum</name>
    <dbReference type="NCBI Taxonomy" id="311458"/>
    <lineage>
        <taxon>Archaea</taxon>
        <taxon>Nitrososphaerota</taxon>
        <taxon>Candidatus Caldarchaeales</taxon>
        <taxon>Candidatus Caldarchaeaceae</taxon>
        <taxon>Candidatus Caldarchaeum</taxon>
    </lineage>
</organism>
<name>A0A7C5QAD2_CALS0</name>
<accession>A0A7C5QAD2</accession>